<dbReference type="STRING" id="109376.A0A0D3BAH6"/>
<dbReference type="HOGENOM" id="CLU_012390_0_2_1"/>
<feature type="region of interest" description="Disordered" evidence="1">
    <location>
        <begin position="295"/>
        <end position="345"/>
    </location>
</feature>
<protein>
    <recommendedName>
        <fullName evidence="2">Myb-like domain-containing protein</fullName>
    </recommendedName>
</protein>
<reference evidence="3 4" key="1">
    <citation type="journal article" date="2014" name="Genome Biol.">
        <title>Transcriptome and methylome profiling reveals relics of genome dominance in the mesopolyploid Brassica oleracea.</title>
        <authorList>
            <person name="Parkin I.A."/>
            <person name="Koh C."/>
            <person name="Tang H."/>
            <person name="Robinson S.J."/>
            <person name="Kagale S."/>
            <person name="Clarke W.E."/>
            <person name="Town C.D."/>
            <person name="Nixon J."/>
            <person name="Krishnakumar V."/>
            <person name="Bidwell S.L."/>
            <person name="Denoeud F."/>
            <person name="Belcram H."/>
            <person name="Links M.G."/>
            <person name="Just J."/>
            <person name="Clarke C."/>
            <person name="Bender T."/>
            <person name="Huebert T."/>
            <person name="Mason A.S."/>
            <person name="Pires J.C."/>
            <person name="Barker G."/>
            <person name="Moore J."/>
            <person name="Walley P.G."/>
            <person name="Manoli S."/>
            <person name="Batley J."/>
            <person name="Edwards D."/>
            <person name="Nelson M.N."/>
            <person name="Wang X."/>
            <person name="Paterson A.H."/>
            <person name="King G."/>
            <person name="Bancroft I."/>
            <person name="Chalhoub B."/>
            <person name="Sharpe A.G."/>
        </authorList>
    </citation>
    <scope>NUCLEOTIDE SEQUENCE</scope>
    <source>
        <strain evidence="3 4">cv. TO1000</strain>
    </source>
</reference>
<dbReference type="AlphaFoldDB" id="A0A0D3BAH6"/>
<dbReference type="PANTHER" id="PTHR45023">
    <property type="match status" value="1"/>
</dbReference>
<proteinExistence type="predicted"/>
<name>A0A0D3BAH6_BRAOL</name>
<sequence>MLYFEPISVSFSTKSHRVSLSPSRLRNGESLHLLVKSALFLHLSTIGWRRRRLSRSRWKPHLRRWTHRFSRCDRGFSSTTPPLFLHLFSANSRDVSLGGSTDLLDGGEPISLSPRLTSTKRKSANGSVFGYVQDNVEVSSSQVPLFSSQPTEEETLAERKDRRTWTPIDDVALISAWLNTSKDAIVGNEQRAGAFWKRIAAYFAASPKVKGSEVRESSHCKQRWQKINDQVNKFCGAYEAACREKSSSQNETDVLKHAHEIFYNNHKKRFTFEHAWKELRNDEKWCELSSGKTQGNAKRRKCDESAQSSNSHAFETSTGEDEKATIRPPGVKASKGHGKKKMAEGKAVDEFHGMWSIKKNELAAKERL</sequence>
<dbReference type="Gramene" id="Bo3g062390.1">
    <property type="protein sequence ID" value="Bo3g062390.1"/>
    <property type="gene ID" value="Bo3g062390"/>
</dbReference>
<dbReference type="EnsemblPlants" id="Bo3g062390.1">
    <property type="protein sequence ID" value="Bo3g062390.1"/>
    <property type="gene ID" value="Bo3g062390"/>
</dbReference>
<dbReference type="PANTHER" id="PTHR45023:SF4">
    <property type="entry name" value="GLYCINE-RICH PROTEIN-RELATED"/>
    <property type="match status" value="1"/>
</dbReference>
<feature type="compositionally biased region" description="Polar residues" evidence="1">
    <location>
        <begin position="305"/>
        <end position="317"/>
    </location>
</feature>
<dbReference type="PROSITE" id="PS50090">
    <property type="entry name" value="MYB_LIKE"/>
    <property type="match status" value="1"/>
</dbReference>
<evidence type="ECO:0000313" key="3">
    <source>
        <dbReference type="EnsemblPlants" id="Bo3g062390.1"/>
    </source>
</evidence>
<dbReference type="InterPro" id="IPR001005">
    <property type="entry name" value="SANT/Myb"/>
</dbReference>
<dbReference type="Proteomes" id="UP000032141">
    <property type="component" value="Chromosome C3"/>
</dbReference>
<reference evidence="3" key="2">
    <citation type="submission" date="2015-03" db="UniProtKB">
        <authorList>
            <consortium name="EnsemblPlants"/>
        </authorList>
    </citation>
    <scope>IDENTIFICATION</scope>
</reference>
<keyword evidence="4" id="KW-1185">Reference proteome</keyword>
<evidence type="ECO:0000313" key="4">
    <source>
        <dbReference type="Proteomes" id="UP000032141"/>
    </source>
</evidence>
<feature type="domain" description="Myb-like" evidence="2">
    <location>
        <begin position="157"/>
        <end position="228"/>
    </location>
</feature>
<evidence type="ECO:0000259" key="2">
    <source>
        <dbReference type="PROSITE" id="PS50090"/>
    </source>
</evidence>
<accession>A0A0D3BAH6</accession>
<organism evidence="3 4">
    <name type="scientific">Brassica oleracea var. oleracea</name>
    <dbReference type="NCBI Taxonomy" id="109376"/>
    <lineage>
        <taxon>Eukaryota</taxon>
        <taxon>Viridiplantae</taxon>
        <taxon>Streptophyta</taxon>
        <taxon>Embryophyta</taxon>
        <taxon>Tracheophyta</taxon>
        <taxon>Spermatophyta</taxon>
        <taxon>Magnoliopsida</taxon>
        <taxon>eudicotyledons</taxon>
        <taxon>Gunneridae</taxon>
        <taxon>Pentapetalae</taxon>
        <taxon>rosids</taxon>
        <taxon>malvids</taxon>
        <taxon>Brassicales</taxon>
        <taxon>Brassicaceae</taxon>
        <taxon>Brassiceae</taxon>
        <taxon>Brassica</taxon>
    </lineage>
</organism>
<evidence type="ECO:0000256" key="1">
    <source>
        <dbReference type="SAM" id="MobiDB-lite"/>
    </source>
</evidence>